<keyword evidence="3" id="KW-1003">Cell membrane</keyword>
<dbReference type="Pfam" id="PF00893">
    <property type="entry name" value="Multi_Drug_Res"/>
    <property type="match status" value="1"/>
</dbReference>
<reference evidence="12" key="1">
    <citation type="journal article" date="2019" name="Int. J. Syst. Evol. Microbiol.">
        <title>The Global Catalogue of Microorganisms (GCM) 10K type strain sequencing project: providing services to taxonomists for standard genome sequencing and annotation.</title>
        <authorList>
            <consortium name="The Broad Institute Genomics Platform"/>
            <consortium name="The Broad Institute Genome Sequencing Center for Infectious Disease"/>
            <person name="Wu L."/>
            <person name="Ma J."/>
        </authorList>
    </citation>
    <scope>NUCLEOTIDE SEQUENCE [LARGE SCALE GENOMIC DNA]</scope>
    <source>
        <strain evidence="12">CGMCC 1.13718</strain>
    </source>
</reference>
<feature type="transmembrane region" description="Helical" evidence="10">
    <location>
        <begin position="59"/>
        <end position="78"/>
    </location>
</feature>
<evidence type="ECO:0000256" key="9">
    <source>
        <dbReference type="RuleBase" id="RU003942"/>
    </source>
</evidence>
<keyword evidence="2" id="KW-0813">Transport</keyword>
<evidence type="ECO:0000256" key="4">
    <source>
        <dbReference type="ARBA" id="ARBA00022692"/>
    </source>
</evidence>
<evidence type="ECO:0000256" key="10">
    <source>
        <dbReference type="SAM" id="Phobius"/>
    </source>
</evidence>
<proteinExistence type="inferred from homology"/>
<dbReference type="InterPro" id="IPR000390">
    <property type="entry name" value="Small_drug/metabolite_transptr"/>
</dbReference>
<comment type="caution">
    <text evidence="11">The sequence shown here is derived from an EMBL/GenBank/DDBJ whole genome shotgun (WGS) entry which is preliminary data.</text>
</comment>
<sequence>MAWVFLIIAGIFEVVWAVALKYSNGFTNIIASIIVVIGMIVSIYLLALSMKTIPISLAYPIWTAVGALGTAIFGMMFAGDTVSTLKIVCLFLIIAGVVGLKISS</sequence>
<evidence type="ECO:0000313" key="12">
    <source>
        <dbReference type="Proteomes" id="UP001595926"/>
    </source>
</evidence>
<dbReference type="PANTHER" id="PTHR30561:SF0">
    <property type="entry name" value="GUANIDINIUM EXPORTER"/>
    <property type="match status" value="1"/>
</dbReference>
<evidence type="ECO:0000256" key="2">
    <source>
        <dbReference type="ARBA" id="ARBA00022448"/>
    </source>
</evidence>
<dbReference type="RefSeq" id="WP_119330616.1">
    <property type="nucleotide sequence ID" value="NZ_JBHSJH010000001.1"/>
</dbReference>
<evidence type="ECO:0000313" key="11">
    <source>
        <dbReference type="EMBL" id="MFC4891648.1"/>
    </source>
</evidence>
<dbReference type="Gene3D" id="1.10.3730.20">
    <property type="match status" value="1"/>
</dbReference>
<dbReference type="EMBL" id="JBHSJH010000001">
    <property type="protein sequence ID" value="MFC4891648.1"/>
    <property type="molecule type" value="Genomic_DNA"/>
</dbReference>
<evidence type="ECO:0000256" key="6">
    <source>
        <dbReference type="ARBA" id="ARBA00023136"/>
    </source>
</evidence>
<keyword evidence="5 10" id="KW-1133">Transmembrane helix</keyword>
<keyword evidence="4 9" id="KW-0812">Transmembrane</keyword>
<comment type="similarity">
    <text evidence="7">Belongs to the drug/metabolite transporter (DMT) superfamily. Small multidrug resistance (SMR) (TC 2.A.7.1) family. Gdx/SugE subfamily.</text>
</comment>
<comment type="subcellular location">
    <subcellularLocation>
        <location evidence="1 9">Cell membrane</location>
        <topology evidence="1 9">Multi-pass membrane protein</topology>
    </subcellularLocation>
</comment>
<evidence type="ECO:0000256" key="7">
    <source>
        <dbReference type="ARBA" id="ARBA00038151"/>
    </source>
</evidence>
<evidence type="ECO:0000256" key="3">
    <source>
        <dbReference type="ARBA" id="ARBA00022475"/>
    </source>
</evidence>
<feature type="transmembrane region" description="Helical" evidence="10">
    <location>
        <begin position="27"/>
        <end position="47"/>
    </location>
</feature>
<keyword evidence="6 10" id="KW-0472">Membrane</keyword>
<gene>
    <name evidence="11" type="ORF">ACFPDQ_01120</name>
</gene>
<organism evidence="11 12">
    <name type="scientific">Pseudofrancisella aestuarii</name>
    <dbReference type="NCBI Taxonomy" id="2670347"/>
    <lineage>
        <taxon>Bacteria</taxon>
        <taxon>Pseudomonadati</taxon>
        <taxon>Pseudomonadota</taxon>
        <taxon>Gammaproteobacteria</taxon>
        <taxon>Thiotrichales</taxon>
        <taxon>Francisellaceae</taxon>
        <taxon>Pseudofrancisella</taxon>
    </lineage>
</organism>
<dbReference type="InterPro" id="IPR045324">
    <property type="entry name" value="Small_multidrug_res"/>
</dbReference>
<evidence type="ECO:0000256" key="8">
    <source>
        <dbReference type="ARBA" id="ARBA00039168"/>
    </source>
</evidence>
<dbReference type="SUPFAM" id="SSF103481">
    <property type="entry name" value="Multidrug resistance efflux transporter EmrE"/>
    <property type="match status" value="1"/>
</dbReference>
<evidence type="ECO:0000256" key="1">
    <source>
        <dbReference type="ARBA" id="ARBA00004651"/>
    </source>
</evidence>
<name>A0ABV9TA68_9GAMM</name>
<dbReference type="Proteomes" id="UP001595926">
    <property type="component" value="Unassembled WGS sequence"/>
</dbReference>
<dbReference type="PANTHER" id="PTHR30561">
    <property type="entry name" value="SMR FAMILY PROTON-DEPENDENT DRUG EFFLUX TRANSPORTER SUGE"/>
    <property type="match status" value="1"/>
</dbReference>
<protein>
    <recommendedName>
        <fullName evidence="8">Guanidinium exporter</fullName>
    </recommendedName>
</protein>
<evidence type="ECO:0000256" key="5">
    <source>
        <dbReference type="ARBA" id="ARBA00022989"/>
    </source>
</evidence>
<keyword evidence="12" id="KW-1185">Reference proteome</keyword>
<feature type="transmembrane region" description="Helical" evidence="10">
    <location>
        <begin position="84"/>
        <end position="102"/>
    </location>
</feature>
<accession>A0ABV9TA68</accession>
<dbReference type="InterPro" id="IPR037185">
    <property type="entry name" value="EmrE-like"/>
</dbReference>